<dbReference type="SMART" id="SM00382">
    <property type="entry name" value="AAA"/>
    <property type="match status" value="1"/>
</dbReference>
<dbReference type="InterPro" id="IPR027417">
    <property type="entry name" value="P-loop_NTPase"/>
</dbReference>
<dbReference type="GO" id="GO:0005524">
    <property type="term" value="F:ATP binding"/>
    <property type="evidence" value="ECO:0007669"/>
    <property type="project" value="UniProtKB-KW"/>
</dbReference>
<keyword evidence="6 8" id="KW-1133">Transmembrane helix</keyword>
<dbReference type="PANTHER" id="PTHR48041">
    <property type="entry name" value="ABC TRANSPORTER G FAMILY MEMBER 28"/>
    <property type="match status" value="1"/>
</dbReference>
<evidence type="ECO:0000259" key="9">
    <source>
        <dbReference type="PROSITE" id="PS50893"/>
    </source>
</evidence>
<dbReference type="EMBL" id="CP031044">
    <property type="protein sequence ID" value="QDZ23677.1"/>
    <property type="molecule type" value="Genomic_DNA"/>
</dbReference>
<dbReference type="STRING" id="1764295.A0A5B8MTL5"/>
<dbReference type="InterPro" id="IPR043926">
    <property type="entry name" value="ABCG_dom"/>
</dbReference>
<proteinExistence type="predicted"/>
<dbReference type="GO" id="GO:0140359">
    <property type="term" value="F:ABC-type transporter activity"/>
    <property type="evidence" value="ECO:0007669"/>
    <property type="project" value="InterPro"/>
</dbReference>
<evidence type="ECO:0000256" key="6">
    <source>
        <dbReference type="ARBA" id="ARBA00022989"/>
    </source>
</evidence>
<dbReference type="GO" id="GO:0016020">
    <property type="term" value="C:membrane"/>
    <property type="evidence" value="ECO:0007669"/>
    <property type="project" value="UniProtKB-SubCell"/>
</dbReference>
<feature type="transmembrane region" description="Helical" evidence="8">
    <location>
        <begin position="960"/>
        <end position="979"/>
    </location>
</feature>
<keyword evidence="4" id="KW-0547">Nucleotide-binding</keyword>
<dbReference type="GO" id="GO:0016887">
    <property type="term" value="F:ATP hydrolysis activity"/>
    <property type="evidence" value="ECO:0007669"/>
    <property type="project" value="InterPro"/>
</dbReference>
<keyword evidence="7 8" id="KW-0472">Membrane</keyword>
<organism evidence="10 11">
    <name type="scientific">Chloropicon primus</name>
    <dbReference type="NCBI Taxonomy" id="1764295"/>
    <lineage>
        <taxon>Eukaryota</taxon>
        <taxon>Viridiplantae</taxon>
        <taxon>Chlorophyta</taxon>
        <taxon>Chloropicophyceae</taxon>
        <taxon>Chloropicales</taxon>
        <taxon>Chloropicaceae</taxon>
        <taxon>Chloropicon</taxon>
    </lineage>
</organism>
<feature type="transmembrane region" description="Helical" evidence="8">
    <location>
        <begin position="1099"/>
        <end position="1116"/>
    </location>
</feature>
<dbReference type="Pfam" id="PF19055">
    <property type="entry name" value="ABC2_membrane_7"/>
    <property type="match status" value="2"/>
</dbReference>
<feature type="transmembrane region" description="Helical" evidence="8">
    <location>
        <begin position="1047"/>
        <end position="1064"/>
    </location>
</feature>
<dbReference type="InterPro" id="IPR003593">
    <property type="entry name" value="AAA+_ATPase"/>
</dbReference>
<keyword evidence="11" id="KW-1185">Reference proteome</keyword>
<dbReference type="OrthoDB" id="1720926at2759"/>
<dbReference type="PANTHER" id="PTHR48041:SF91">
    <property type="entry name" value="ABC TRANSPORTER G FAMILY MEMBER 28"/>
    <property type="match status" value="1"/>
</dbReference>
<protein>
    <submittedName>
        <fullName evidence="10">ABC transporter</fullName>
    </submittedName>
</protein>
<evidence type="ECO:0000256" key="1">
    <source>
        <dbReference type="ARBA" id="ARBA00004141"/>
    </source>
</evidence>
<evidence type="ECO:0000256" key="3">
    <source>
        <dbReference type="ARBA" id="ARBA00022692"/>
    </source>
</evidence>
<reference evidence="10 11" key="1">
    <citation type="submission" date="2018-07" db="EMBL/GenBank/DDBJ databases">
        <title>The complete nuclear genome of the prasinophyte Chloropicon primus (CCMP1205).</title>
        <authorList>
            <person name="Pombert J.-F."/>
            <person name="Otis C."/>
            <person name="Turmel M."/>
            <person name="Lemieux C."/>
        </authorList>
    </citation>
    <scope>NUCLEOTIDE SEQUENCE [LARGE SCALE GENOMIC DNA]</scope>
    <source>
        <strain evidence="10 11">CCMP1205</strain>
    </source>
</reference>
<dbReference type="InterPro" id="IPR050352">
    <property type="entry name" value="ABCG_transporters"/>
</dbReference>
<dbReference type="InterPro" id="IPR003439">
    <property type="entry name" value="ABC_transporter-like_ATP-bd"/>
</dbReference>
<gene>
    <name evidence="10" type="ORF">A3770_11p61950</name>
</gene>
<keyword evidence="2" id="KW-0813">Transport</keyword>
<accession>A0A5B8MTL5</accession>
<feature type="transmembrane region" description="Helical" evidence="8">
    <location>
        <begin position="1172"/>
        <end position="1189"/>
    </location>
</feature>
<dbReference type="Proteomes" id="UP000316726">
    <property type="component" value="Chromosome 11"/>
</dbReference>
<dbReference type="PROSITE" id="PS00211">
    <property type="entry name" value="ABC_TRANSPORTER_1"/>
    <property type="match status" value="1"/>
</dbReference>
<comment type="subcellular location">
    <subcellularLocation>
        <location evidence="1">Membrane</location>
        <topology evidence="1">Multi-pass membrane protein</topology>
    </subcellularLocation>
</comment>
<name>A0A5B8MTL5_9CHLO</name>
<keyword evidence="5" id="KW-0067">ATP-binding</keyword>
<evidence type="ECO:0000256" key="2">
    <source>
        <dbReference type="ARBA" id="ARBA00022448"/>
    </source>
</evidence>
<evidence type="ECO:0000256" key="5">
    <source>
        <dbReference type="ARBA" id="ARBA00022840"/>
    </source>
</evidence>
<keyword evidence="3 8" id="KW-0812">Transmembrane</keyword>
<evidence type="ECO:0000256" key="4">
    <source>
        <dbReference type="ARBA" id="ARBA00022741"/>
    </source>
</evidence>
<evidence type="ECO:0000313" key="10">
    <source>
        <dbReference type="EMBL" id="QDZ23677.1"/>
    </source>
</evidence>
<dbReference type="InterPro" id="IPR017871">
    <property type="entry name" value="ABC_transporter-like_CS"/>
</dbReference>
<evidence type="ECO:0000256" key="8">
    <source>
        <dbReference type="SAM" id="Phobius"/>
    </source>
</evidence>
<dbReference type="Pfam" id="PF00005">
    <property type="entry name" value="ABC_tran"/>
    <property type="match status" value="1"/>
</dbReference>
<dbReference type="AlphaFoldDB" id="A0A5B8MTL5"/>
<feature type="transmembrane region" description="Helical" evidence="8">
    <location>
        <begin position="991"/>
        <end position="1015"/>
    </location>
</feature>
<feature type="transmembrane region" description="Helical" evidence="8">
    <location>
        <begin position="21"/>
        <end position="38"/>
    </location>
</feature>
<feature type="transmembrane region" description="Helical" evidence="8">
    <location>
        <begin position="384"/>
        <end position="408"/>
    </location>
</feature>
<dbReference type="PROSITE" id="PS50893">
    <property type="entry name" value="ABC_TRANSPORTER_2"/>
    <property type="match status" value="1"/>
</dbReference>
<dbReference type="SUPFAM" id="SSF52540">
    <property type="entry name" value="P-loop containing nucleoside triphosphate hydrolases"/>
    <property type="match status" value="1"/>
</dbReference>
<feature type="transmembrane region" description="Helical" evidence="8">
    <location>
        <begin position="1070"/>
        <end position="1092"/>
    </location>
</feature>
<sequence>MGCGVPGGFRRRWSRAMSRRFVGFVFVLFVLGLVGLGFEEKTCYAQIDIGTVLQQVNPQDTLGAVCEDEKFKVVLKSICEPGGAVAKAIRGATVAKIPEEALTLEEATTGESGAASLPELAEGRSVQEVREGGQCLVDVGSLKLVRTNDLRLRSVGRNTEVRGVKNEFVESWKESITKEVAQFITTLQGDDPSSSSNATKTDDDMSVYTVFSESELICSEGLQCVVTDAADLAAGGQLSGTCKKCKFGSYCPAGVVNDESGALKFTPSVANQCPPGYFCETPSSIKNCPAGLFCPSGSAKPLDCNDLGFEMKHWGTEFSARLEGNYCPPNSQEPWTLCPGGYYCPNATVAIVCPKGHYCPAMTKEPRKCPFLSVCNEGSSAPSISWMALVGVLALGVVVYGTSFLIIWRSKKACEGDSEDEELTLFNDKVIKTICSVVLPRYKAREIADICKMGTLSVVSDPLRLDICDLTVKFKNRVILSSVNFHFPNGTLNAIFGPSGAGKTTLIKSMLGKLSYNLDVAGKVSFTKCTSNEEIKVYSNSRTCLRKTLDFFETSAARKKVISNKVGYVPQDNVVYPNLTVNENILYSVKLRNKFVASRKALTDQILNLLGLLNAKNTIVGTPERGGISGGECRRVSIGLELAGCPLCLVLDEPTTGLDAVSADRVLKCLNFLTASGMTIIASIHQPKSSIFHLFDQIHVLMKGGYVVYTGPKNYVTRYFDHLGFVMPELENPADFIIDIVSGLVNCKSKPSFTTEELAEMWVNNKQMLQHYSSDPSRYGEGSSESSFVDMDAKNQEKAMDEEAKLLLDLSLPDLHKELSRNQELNSGKHAYSLSIDELKGLVIHICAATCHLKYFDTVDECIRHVSNRIRSCLSPERNRPSGDISAGDQEPEPQSYSRLTSLFSFKSFSWSFKSALSLKSFDTDGDSSCTCNLAHYLKRQLQVACVLYSKDILGWVRLLGLKTVDMVITAVFAIILGFNQGQGNMEVKDILYMSMLINLYVGMLSVVWSITLTLERLKSAEREAGGSISTGLVYTSAKMADLIDHILRPTVFSLLFYFISLPRQSFFDFYVVVLGVSLSCSGLGDFVSVIFPENLATVMGLIIAFLFGGILNGFSPPLSDLPSEWIVFPSYARWGVEAMSLSEFKEYNDWRTITGMQHIGYSFDNYTNGVLFLYISALVLRVAAYPLFRKRALA</sequence>
<feature type="domain" description="ABC transporter" evidence="9">
    <location>
        <begin position="465"/>
        <end position="728"/>
    </location>
</feature>
<evidence type="ECO:0000313" key="11">
    <source>
        <dbReference type="Proteomes" id="UP000316726"/>
    </source>
</evidence>
<evidence type="ECO:0000256" key="7">
    <source>
        <dbReference type="ARBA" id="ARBA00023136"/>
    </source>
</evidence>
<dbReference type="Gene3D" id="3.40.50.300">
    <property type="entry name" value="P-loop containing nucleotide triphosphate hydrolases"/>
    <property type="match status" value="1"/>
</dbReference>